<dbReference type="Gene3D" id="2.40.170.20">
    <property type="entry name" value="TonB-dependent receptor, beta-barrel domain"/>
    <property type="match status" value="2"/>
</dbReference>
<feature type="chain" id="PRO_5012942740" evidence="5">
    <location>
        <begin position="28"/>
        <end position="920"/>
    </location>
</feature>
<dbReference type="AlphaFoldDB" id="A0A255YJB3"/>
<dbReference type="Proteomes" id="UP000216991">
    <property type="component" value="Unassembled WGS sequence"/>
</dbReference>
<keyword evidence="2 4" id="KW-0472">Membrane</keyword>
<evidence type="ECO:0000256" key="2">
    <source>
        <dbReference type="ARBA" id="ARBA00023136"/>
    </source>
</evidence>
<name>A0A255YJB3_9SPHN</name>
<feature type="domain" description="TonB-dependent receptor plug" evidence="7">
    <location>
        <begin position="70"/>
        <end position="170"/>
    </location>
</feature>
<evidence type="ECO:0000259" key="6">
    <source>
        <dbReference type="Pfam" id="PF00593"/>
    </source>
</evidence>
<dbReference type="Pfam" id="PF07715">
    <property type="entry name" value="Plug"/>
    <property type="match status" value="1"/>
</dbReference>
<feature type="domain" description="TonB-dependent receptor-like beta-barrel" evidence="6">
    <location>
        <begin position="413"/>
        <end position="886"/>
    </location>
</feature>
<gene>
    <name evidence="8" type="ORF">CHU93_07995</name>
</gene>
<feature type="signal peptide" evidence="5">
    <location>
        <begin position="1"/>
        <end position="27"/>
    </location>
</feature>
<dbReference type="InterPro" id="IPR012910">
    <property type="entry name" value="Plug_dom"/>
</dbReference>
<dbReference type="RefSeq" id="WP_094473568.1">
    <property type="nucleotide sequence ID" value="NZ_NOXT01000106.1"/>
</dbReference>
<dbReference type="InterPro" id="IPR000531">
    <property type="entry name" value="Beta-barrel_TonB"/>
</dbReference>
<comment type="subcellular location">
    <subcellularLocation>
        <location evidence="1 4">Cell outer membrane</location>
    </subcellularLocation>
</comment>
<evidence type="ECO:0000256" key="1">
    <source>
        <dbReference type="ARBA" id="ARBA00004442"/>
    </source>
</evidence>
<dbReference type="EMBL" id="NOXT01000106">
    <property type="protein sequence ID" value="OYQ29271.1"/>
    <property type="molecule type" value="Genomic_DNA"/>
</dbReference>
<evidence type="ECO:0000313" key="8">
    <source>
        <dbReference type="EMBL" id="OYQ29271.1"/>
    </source>
</evidence>
<dbReference type="InterPro" id="IPR010104">
    <property type="entry name" value="TonB_rcpt_bac"/>
</dbReference>
<keyword evidence="4" id="KW-0798">TonB box</keyword>
<evidence type="ECO:0000256" key="5">
    <source>
        <dbReference type="SAM" id="SignalP"/>
    </source>
</evidence>
<organism evidence="8 9">
    <name type="scientific">Sandarakinorhabdus cyanobacteriorum</name>
    <dbReference type="NCBI Taxonomy" id="1981098"/>
    <lineage>
        <taxon>Bacteria</taxon>
        <taxon>Pseudomonadati</taxon>
        <taxon>Pseudomonadota</taxon>
        <taxon>Alphaproteobacteria</taxon>
        <taxon>Sphingomonadales</taxon>
        <taxon>Sphingosinicellaceae</taxon>
        <taxon>Sandarakinorhabdus</taxon>
    </lineage>
</organism>
<keyword evidence="3" id="KW-0998">Cell outer membrane</keyword>
<evidence type="ECO:0000313" key="9">
    <source>
        <dbReference type="Proteomes" id="UP000216991"/>
    </source>
</evidence>
<dbReference type="InterPro" id="IPR037066">
    <property type="entry name" value="Plug_dom_sf"/>
</dbReference>
<dbReference type="InterPro" id="IPR036942">
    <property type="entry name" value="Beta-barrel_TonB_sf"/>
</dbReference>
<dbReference type="NCBIfam" id="TIGR01782">
    <property type="entry name" value="TonB-Xanth-Caul"/>
    <property type="match status" value="1"/>
</dbReference>
<reference evidence="8 9" key="1">
    <citation type="submission" date="2017-07" db="EMBL/GenBank/DDBJ databases">
        <title>Sandarakinorhabdus cyanobacteriorum sp. nov., a novel bacterium isolated from cyanobacterial aggregates in a eutrophic lake.</title>
        <authorList>
            <person name="Cai H."/>
        </authorList>
    </citation>
    <scope>NUCLEOTIDE SEQUENCE [LARGE SCALE GENOMIC DNA]</scope>
    <source>
        <strain evidence="8 9">TH057</strain>
    </source>
</reference>
<dbReference type="OrthoDB" id="5476657at2"/>
<keyword evidence="9" id="KW-1185">Reference proteome</keyword>
<evidence type="ECO:0000256" key="4">
    <source>
        <dbReference type="RuleBase" id="RU003357"/>
    </source>
</evidence>
<keyword evidence="8" id="KW-0675">Receptor</keyword>
<dbReference type="CDD" id="cd01347">
    <property type="entry name" value="ligand_gated_channel"/>
    <property type="match status" value="1"/>
</dbReference>
<dbReference type="SUPFAM" id="SSF56935">
    <property type="entry name" value="Porins"/>
    <property type="match status" value="1"/>
</dbReference>
<dbReference type="Gene3D" id="2.170.130.10">
    <property type="entry name" value="TonB-dependent receptor, plug domain"/>
    <property type="match status" value="1"/>
</dbReference>
<dbReference type="Pfam" id="PF00593">
    <property type="entry name" value="TonB_dep_Rec_b-barrel"/>
    <property type="match status" value="1"/>
</dbReference>
<sequence>MRTDFVRATLLAGAASPLLLIAGAAQAQTAAQTAAQPAEPQAAAADTDAEELVVTGYRRSLQVALTNKLNSDRIVESVSAEDIGRLPDNSIADAIARLPGLTTQRLNGRSQVISIRGFAPDFSSTLLNGREQVTNGDNRSVEFDQYPAEVINQVLVYKTPDASLIAQGLSGTVDLQTIRPLSYGKQVISVGARYEYTDNGRLNAGSKQFGWRGSALYVDQFADGKVGVLLGISHIDSPTQTERFNAWGYPNANASNTVIGGSKSYVDSVRLQRTGVTGALEFKPSEDLTIAFDGYYSKFKEDQILRGIELPLFWSAAQLQPGFQTANGLITGGTFNGVKGVVRNDLNKKEADLYSGGINLKWENDDWQVIGDASYSGIDRSELVLETYAGTGRNALGATDNLGFTMTDRGATFRPTLNYGDYSLIRLTSPQGWGGDVANPGGQPIRNGQDGYYNDRQVSDELYAFRAQVERKLDGPISGIQVGVNYTNREKSLTPDEFFLGLRANTDGLTSVTIPTEARLGTTNLGFLGLGPMVSYDPLAMLNSGVYNRVRNPNADVNTKGWTVREKVFTGWVMAKINADVGDAKLTGNIGVQVVNVDQDSTALVSSNIGNAIVSTLRTDGAKYTDVLPSANLSLRLPDDVVVRLGVARQLARPRMDDMRAAINYNFNPALGQTPGVTPWGGGGGNPQLRPWRANAIDLSVEKYFDGKGYVALAGFYKDLKSYIYEVAQPFNFAGFPLPQGVPEPLTRQGFVTQWVNGNGGQLYGAELSGQLPFSSFTPALDGFGINGSVAWTKSKVAPAPGANPDDLPGYSRWVTNLTGYYEQGGFSARASMRTRSSFQGELRGFGGGNQRRRADGELILDTQISYEIQGGALKGLTLLAQAQNLTNEPFVTFNPGRPQEIIDYQDYGRRFLIGFNWRY</sequence>
<evidence type="ECO:0000256" key="3">
    <source>
        <dbReference type="ARBA" id="ARBA00023237"/>
    </source>
</evidence>
<dbReference type="PANTHER" id="PTHR40980">
    <property type="entry name" value="PLUG DOMAIN-CONTAINING PROTEIN"/>
    <property type="match status" value="1"/>
</dbReference>
<accession>A0A255YJB3</accession>
<comment type="caution">
    <text evidence="8">The sequence shown here is derived from an EMBL/GenBank/DDBJ whole genome shotgun (WGS) entry which is preliminary data.</text>
</comment>
<evidence type="ECO:0000259" key="7">
    <source>
        <dbReference type="Pfam" id="PF07715"/>
    </source>
</evidence>
<keyword evidence="5" id="KW-0732">Signal</keyword>
<dbReference type="PANTHER" id="PTHR40980:SF3">
    <property type="entry name" value="TONB-DEPENDENT RECEPTOR-LIKE BETA-BARREL DOMAIN-CONTAINING PROTEIN"/>
    <property type="match status" value="1"/>
</dbReference>
<proteinExistence type="inferred from homology"/>
<dbReference type="GO" id="GO:0009279">
    <property type="term" value="C:cell outer membrane"/>
    <property type="evidence" value="ECO:0007669"/>
    <property type="project" value="UniProtKB-SubCell"/>
</dbReference>
<protein>
    <submittedName>
        <fullName evidence="8">TonB-dependent receptor</fullName>
    </submittedName>
</protein>
<comment type="similarity">
    <text evidence="4">Belongs to the TonB-dependent receptor family.</text>
</comment>